<organism evidence="4 5">
    <name type="scientific">Aeromonas enteropelogenes</name>
    <name type="common">Aeromonas trota</name>
    <dbReference type="NCBI Taxonomy" id="29489"/>
    <lineage>
        <taxon>Bacteria</taxon>
        <taxon>Pseudomonadati</taxon>
        <taxon>Pseudomonadota</taxon>
        <taxon>Gammaproteobacteria</taxon>
        <taxon>Aeromonadales</taxon>
        <taxon>Aeromonadaceae</taxon>
        <taxon>Aeromonas</taxon>
    </lineage>
</organism>
<dbReference type="PANTHER" id="PTHR43777">
    <property type="entry name" value="MOLYBDENUM COFACTOR CYTIDYLYLTRANSFERASE"/>
    <property type="match status" value="1"/>
</dbReference>
<name>A0ABU9J5P1_AEREN</name>
<feature type="region of interest" description="Disordered" evidence="2">
    <location>
        <begin position="1"/>
        <end position="22"/>
    </location>
</feature>
<dbReference type="InterPro" id="IPR029044">
    <property type="entry name" value="Nucleotide-diphossugar_trans"/>
</dbReference>
<dbReference type="PANTHER" id="PTHR43777:SF1">
    <property type="entry name" value="MOLYBDENUM COFACTOR CYTIDYLYLTRANSFERASE"/>
    <property type="match status" value="1"/>
</dbReference>
<keyword evidence="4" id="KW-0548">Nucleotidyltransferase</keyword>
<dbReference type="NCBIfam" id="TIGR03310">
    <property type="entry name" value="matur_MocA_YgfJ"/>
    <property type="match status" value="1"/>
</dbReference>
<comment type="caution">
    <text evidence="4">The sequence shown here is derived from an EMBL/GenBank/DDBJ whole genome shotgun (WGS) entry which is preliminary data.</text>
</comment>
<dbReference type="InterPro" id="IPR017696">
    <property type="entry name" value="Mo_hydrolase_YgfJ"/>
</dbReference>
<dbReference type="EC" id="2.7.7.76" evidence="4"/>
<dbReference type="SUPFAM" id="SSF53448">
    <property type="entry name" value="Nucleotide-diphospho-sugar transferases"/>
    <property type="match status" value="1"/>
</dbReference>
<keyword evidence="5" id="KW-1185">Reference proteome</keyword>
<dbReference type="Pfam" id="PF12804">
    <property type="entry name" value="NTP_transf_3"/>
    <property type="match status" value="1"/>
</dbReference>
<evidence type="ECO:0000313" key="4">
    <source>
        <dbReference type="EMBL" id="MEL3917912.1"/>
    </source>
</evidence>
<dbReference type="Gene3D" id="3.90.550.10">
    <property type="entry name" value="Spore Coat Polysaccharide Biosynthesis Protein SpsA, Chain A"/>
    <property type="match status" value="1"/>
</dbReference>
<dbReference type="Proteomes" id="UP001491613">
    <property type="component" value="Unassembled WGS sequence"/>
</dbReference>
<keyword evidence="1" id="KW-0460">Magnesium</keyword>
<evidence type="ECO:0000259" key="3">
    <source>
        <dbReference type="Pfam" id="PF12804"/>
    </source>
</evidence>
<dbReference type="EMBL" id="JAZDDP010000001">
    <property type="protein sequence ID" value="MEL3917912.1"/>
    <property type="molecule type" value="Genomic_DNA"/>
</dbReference>
<accession>A0ABU9J5P1</accession>
<dbReference type="GO" id="GO:0061602">
    <property type="term" value="F:molybdenum cofactor cytidylyltransferase activity"/>
    <property type="evidence" value="ECO:0007669"/>
    <property type="project" value="UniProtKB-EC"/>
</dbReference>
<reference evidence="4 5" key="1">
    <citation type="submission" date="2024-01" db="EMBL/GenBank/DDBJ databases">
        <title>Horizontal gene transfer in Aeromonas trota.</title>
        <authorList>
            <person name="Otero Olarra J.E."/>
            <person name="Perez Valdespino A."/>
        </authorList>
    </citation>
    <scope>NUCLEOTIDE SEQUENCE [LARGE SCALE GENOMIC DNA]</scope>
    <source>
        <strain evidence="4 5">9.1</strain>
    </source>
</reference>
<proteinExistence type="predicted"/>
<evidence type="ECO:0000256" key="2">
    <source>
        <dbReference type="SAM" id="MobiDB-lite"/>
    </source>
</evidence>
<feature type="domain" description="MobA-like NTP transferase" evidence="3">
    <location>
        <begin position="46"/>
        <end position="201"/>
    </location>
</feature>
<protein>
    <submittedName>
        <fullName evidence="4">Molybdenum cofactor cytidylyltransferase</fullName>
        <ecNumber evidence="4">2.7.7.76</ecNumber>
    </submittedName>
</protein>
<sequence>MSWPNNEEISGKGIDTGAGNDMVMSELNKEGSEKQSANRKESCDCVMTAAGLSSRMGSWKMMLPYGSGTILDASLKNALACCERVILVVGYRGDELVARYGGRRDIQIVNNPDYEQGLGSSIRCALAASEADYLFISHGDLPCIPPSVFQTLWQARGEYALFPTWLGEAGHPVLLPKSLARALAAAPAQGSVRRWLQQHPHRLVPVEGPAILFDVDTPDRYQALLAQAPTAGAEMPASTL</sequence>
<evidence type="ECO:0000313" key="5">
    <source>
        <dbReference type="Proteomes" id="UP001491613"/>
    </source>
</evidence>
<dbReference type="CDD" id="cd04182">
    <property type="entry name" value="GT_2_like_f"/>
    <property type="match status" value="1"/>
</dbReference>
<evidence type="ECO:0000256" key="1">
    <source>
        <dbReference type="ARBA" id="ARBA00022842"/>
    </source>
</evidence>
<dbReference type="InterPro" id="IPR025877">
    <property type="entry name" value="MobA-like_NTP_Trfase"/>
</dbReference>
<keyword evidence="4" id="KW-0808">Transferase</keyword>
<gene>
    <name evidence="4" type="primary">mocA</name>
    <name evidence="4" type="ORF">V1482_00650</name>
</gene>